<dbReference type="RefSeq" id="WP_041977964.1">
    <property type="nucleotide sequence ID" value="NZ_CBXV010000008.1"/>
</dbReference>
<name>A0A0B6X242_9BACT</name>
<evidence type="ECO:0000313" key="2">
    <source>
        <dbReference type="EMBL" id="CDM66589.1"/>
    </source>
</evidence>
<sequence length="589" mass="64687">MKTLLLPLSGDPHKALLTLRESHPEAREIETLARDELERLWVGARLRSVRRKAPDLFVIATERLTWQQGRDLLLLFGALAGARKSIIVDAHGGICEEARAETLLRAPARLAREAVLSATAIIGARRQLQRLEREAARCCLFETAEASVELPRSIDRKGACPGETDGAMSAPRVLYLRTMPGAATQVGGAATHTVGVINALIGCGARLFVLSNDPIPGLDPTRLALEVIEPEPYGLTRALFDLRNALLFTRRAPDRLKGATFDLIYQRYSRFNWTGVEVSLRTGRPLFLEYNGSEVWIGRHWDRTGLRDLLARCERLNLAAAARIFVVSEVEKRNLVRAGLPEEKIIVNPNGVDVQTFRPGVGGDRARAELGIDPDEILVGFTGTFGPWHGVTTLAEAIASVPREARIRFLLIGTGRLRGEVERRVREAGASDRVMFVGPVPHEHVPRLLDACEILVSPHVPLADGSEFFGSPTKLFEYMAMGKAIIASRLGQIAEALTDGETALLVPPGDVRALREAILELARAPELRARLGAAARRVAIERHTWEENARRILRAYFDLMRSSAESGGEERSCVMNALGDWSEPNGAAT</sequence>
<dbReference type="PANTHER" id="PTHR12526:SF622">
    <property type="entry name" value="GLYCOSYLTRANSFERASE (GROUP I)"/>
    <property type="match status" value="1"/>
</dbReference>
<keyword evidence="3" id="KW-1185">Reference proteome</keyword>
<dbReference type="Gene3D" id="3.40.50.2000">
    <property type="entry name" value="Glycogen Phosphorylase B"/>
    <property type="match status" value="2"/>
</dbReference>
<dbReference type="CDD" id="cd03794">
    <property type="entry name" value="GT4_WbuB-like"/>
    <property type="match status" value="1"/>
</dbReference>
<evidence type="ECO:0000313" key="3">
    <source>
        <dbReference type="Proteomes" id="UP000031518"/>
    </source>
</evidence>
<dbReference type="STRING" id="454194.PYK22_02621"/>
<dbReference type="PANTHER" id="PTHR12526">
    <property type="entry name" value="GLYCOSYLTRANSFERASE"/>
    <property type="match status" value="1"/>
</dbReference>
<proteinExistence type="predicted"/>
<protein>
    <submittedName>
        <fullName evidence="2">Glycosyltransferase</fullName>
    </submittedName>
</protein>
<evidence type="ECO:0000259" key="1">
    <source>
        <dbReference type="Pfam" id="PF13439"/>
    </source>
</evidence>
<gene>
    <name evidence="2" type="ORF">PYK22_02621</name>
</gene>
<reference evidence="2" key="1">
    <citation type="submission" date="2013-12" db="EMBL/GenBank/DDBJ databases">
        <authorList>
            <person name="Stott M."/>
        </authorList>
    </citation>
    <scope>NUCLEOTIDE SEQUENCE [LARGE SCALE GENOMIC DNA]</scope>
    <source>
        <strain evidence="2">K22</strain>
    </source>
</reference>
<dbReference type="Pfam" id="PF13439">
    <property type="entry name" value="Glyco_transf_4"/>
    <property type="match status" value="1"/>
</dbReference>
<dbReference type="Proteomes" id="UP000031518">
    <property type="component" value="Unassembled WGS sequence"/>
</dbReference>
<keyword evidence="2" id="KW-0808">Transferase</keyword>
<dbReference type="EMBL" id="CBXV010000008">
    <property type="protein sequence ID" value="CDM66589.1"/>
    <property type="molecule type" value="Genomic_DNA"/>
</dbReference>
<dbReference type="Pfam" id="PF13692">
    <property type="entry name" value="Glyco_trans_1_4"/>
    <property type="match status" value="1"/>
</dbReference>
<reference evidence="2" key="2">
    <citation type="submission" date="2015-01" db="EMBL/GenBank/DDBJ databases">
        <title>Complete genome sequence of Pyrinomonas methylaliphatogenes type strain K22T.</title>
        <authorList>
            <person name="Lee K.C.Y."/>
            <person name="Power J.F."/>
            <person name="Dunfield P.F."/>
            <person name="Morgan X.C."/>
            <person name="Huttenhower C."/>
            <person name="Stott M.B."/>
        </authorList>
    </citation>
    <scope>NUCLEOTIDE SEQUENCE [LARGE SCALE GENOMIC DNA]</scope>
    <source>
        <strain evidence="2">K22</strain>
    </source>
</reference>
<dbReference type="AlphaFoldDB" id="A0A0B6X242"/>
<dbReference type="InterPro" id="IPR028098">
    <property type="entry name" value="Glyco_trans_4-like_N"/>
</dbReference>
<feature type="domain" description="Glycosyltransferase subfamily 4-like N-terminal" evidence="1">
    <location>
        <begin position="186"/>
        <end position="355"/>
    </location>
</feature>
<organism evidence="2 3">
    <name type="scientific">Pyrinomonas methylaliphatogenes</name>
    <dbReference type="NCBI Taxonomy" id="454194"/>
    <lineage>
        <taxon>Bacteria</taxon>
        <taxon>Pseudomonadati</taxon>
        <taxon>Acidobacteriota</taxon>
        <taxon>Blastocatellia</taxon>
        <taxon>Blastocatellales</taxon>
        <taxon>Pyrinomonadaceae</taxon>
        <taxon>Pyrinomonas</taxon>
    </lineage>
</organism>
<dbReference type="SUPFAM" id="SSF53756">
    <property type="entry name" value="UDP-Glycosyltransferase/glycogen phosphorylase"/>
    <property type="match status" value="1"/>
</dbReference>
<dbReference type="OrthoDB" id="3199616at2"/>
<accession>A0A0B6X242</accession>
<dbReference type="GO" id="GO:0016757">
    <property type="term" value="F:glycosyltransferase activity"/>
    <property type="evidence" value="ECO:0007669"/>
    <property type="project" value="UniProtKB-ARBA"/>
</dbReference>